<evidence type="ECO:0000313" key="4">
    <source>
        <dbReference type="Proteomes" id="UP001431449"/>
    </source>
</evidence>
<dbReference type="PANTHER" id="PTHR39199">
    <property type="entry name" value="BLR5128 PROTEIN"/>
    <property type="match status" value="1"/>
</dbReference>
<keyword evidence="4" id="KW-1185">Reference proteome</keyword>
<evidence type="ECO:0000259" key="1">
    <source>
        <dbReference type="Pfam" id="PF10000"/>
    </source>
</evidence>
<accession>A0ABT0GF95</accession>
<proteinExistence type="predicted"/>
<dbReference type="InterPro" id="IPR045865">
    <property type="entry name" value="ACT-like_dom_sf"/>
</dbReference>
<evidence type="ECO:0000259" key="2">
    <source>
        <dbReference type="Pfam" id="PF13840"/>
    </source>
</evidence>
<dbReference type="SUPFAM" id="SSF55021">
    <property type="entry name" value="ACT-like"/>
    <property type="match status" value="2"/>
</dbReference>
<gene>
    <name evidence="3" type="ORF">M0G41_05895</name>
</gene>
<comment type="caution">
    <text evidence="3">The sequence shown here is derived from an EMBL/GenBank/DDBJ whole genome shotgun (WGS) entry which is preliminary data.</text>
</comment>
<dbReference type="Pfam" id="PF13840">
    <property type="entry name" value="ACT_7"/>
    <property type="match status" value="1"/>
</dbReference>
<evidence type="ECO:0000313" key="3">
    <source>
        <dbReference type="EMBL" id="MCK7593201.1"/>
    </source>
</evidence>
<name>A0ABT0GF95_9GAMM</name>
<reference evidence="3" key="1">
    <citation type="submission" date="2022-04" db="EMBL/GenBank/DDBJ databases">
        <title>Lysobacter sp. CAU 1642 isolated from sea sand.</title>
        <authorList>
            <person name="Kim W."/>
        </authorList>
    </citation>
    <scope>NUCLEOTIDE SEQUENCE</scope>
    <source>
        <strain evidence="3">CAU 1642</strain>
    </source>
</reference>
<organism evidence="3 4">
    <name type="scientific">Pseudomarimonas salicorniae</name>
    <dbReference type="NCBI Taxonomy" id="2933270"/>
    <lineage>
        <taxon>Bacteria</taxon>
        <taxon>Pseudomonadati</taxon>
        <taxon>Pseudomonadota</taxon>
        <taxon>Gammaproteobacteria</taxon>
        <taxon>Lysobacterales</taxon>
        <taxon>Lysobacteraceae</taxon>
        <taxon>Pseudomarimonas</taxon>
    </lineage>
</organism>
<dbReference type="InterPro" id="IPR018717">
    <property type="entry name" value="DUF2241"/>
</dbReference>
<dbReference type="EMBL" id="JALNMH010000004">
    <property type="protein sequence ID" value="MCK7593201.1"/>
    <property type="molecule type" value="Genomic_DNA"/>
</dbReference>
<dbReference type="InterPro" id="IPR027795">
    <property type="entry name" value="CASTOR_ACT_dom"/>
</dbReference>
<dbReference type="PANTHER" id="PTHR39199:SF1">
    <property type="entry name" value="BLR5128 PROTEIN"/>
    <property type="match status" value="1"/>
</dbReference>
<sequence>MPAETPPPAETRLDALLAGMRPRRMPGQYAFVCLPGGSAIPAEALASFREREGLTLVLPLAEAESIGCEIMLRAAWIVLEVNSSLEACGFTAAFSRALGEAGIACNVLAAVHHDHLFVPIEQADRAMQVLHTLQAQAGADVRGR</sequence>
<dbReference type="Proteomes" id="UP001431449">
    <property type="component" value="Unassembled WGS sequence"/>
</dbReference>
<dbReference type="RefSeq" id="WP_248206426.1">
    <property type="nucleotide sequence ID" value="NZ_JALNMH010000004.1"/>
</dbReference>
<dbReference type="Gene3D" id="3.30.2130.10">
    <property type="entry name" value="VC0802-like"/>
    <property type="match status" value="1"/>
</dbReference>
<feature type="domain" description="CASTOR ACT" evidence="2">
    <location>
        <begin position="75"/>
        <end position="131"/>
    </location>
</feature>
<feature type="domain" description="DUF2241" evidence="1">
    <location>
        <begin position="9"/>
        <end position="69"/>
    </location>
</feature>
<protein>
    <submittedName>
        <fullName evidence="3">ACT domain-containing protein</fullName>
    </submittedName>
</protein>
<dbReference type="Pfam" id="PF10000">
    <property type="entry name" value="ACT_3"/>
    <property type="match status" value="1"/>
</dbReference>